<evidence type="ECO:0000313" key="2">
    <source>
        <dbReference type="Proteomes" id="UP000029736"/>
    </source>
</evidence>
<dbReference type="EMBL" id="JPOS01000038">
    <property type="protein sequence ID" value="KGE87132.1"/>
    <property type="molecule type" value="Genomic_DNA"/>
</dbReference>
<gene>
    <name evidence="1" type="ORF">IX84_15845</name>
</gene>
<name>A0A098S7R9_9BACT</name>
<dbReference type="AlphaFoldDB" id="A0A098S7R9"/>
<dbReference type="Proteomes" id="UP000029736">
    <property type="component" value="Unassembled WGS sequence"/>
</dbReference>
<comment type="caution">
    <text evidence="1">The sequence shown here is derived from an EMBL/GenBank/DDBJ whole genome shotgun (WGS) entry which is preliminary data.</text>
</comment>
<evidence type="ECO:0000313" key="1">
    <source>
        <dbReference type="EMBL" id="KGE87132.1"/>
    </source>
</evidence>
<protein>
    <submittedName>
        <fullName evidence="1">Uncharacterized protein</fullName>
    </submittedName>
</protein>
<accession>A0A098S7R9</accession>
<reference evidence="1 2" key="1">
    <citation type="journal article" date="2014" name="Int. J. Syst. Evol. Microbiol.">
        <title>Phaeodactylibacter xiamenensis gen. nov., sp. nov., a member of the family Saprospiraceae isolated from the marine alga Phaeodactylum tricornutum.</title>
        <authorList>
            <person name="Chen Z.Jr."/>
            <person name="Lei X."/>
            <person name="Lai Q."/>
            <person name="Li Y."/>
            <person name="Zhang B."/>
            <person name="Zhang J."/>
            <person name="Zhang H."/>
            <person name="Yang L."/>
            <person name="Zheng W."/>
            <person name="Tian Y."/>
            <person name="Yu Z."/>
            <person name="Xu H.Jr."/>
            <person name="Zheng T."/>
        </authorList>
    </citation>
    <scope>NUCLEOTIDE SEQUENCE [LARGE SCALE GENOMIC DNA]</scope>
    <source>
        <strain evidence="1 2">KD52</strain>
    </source>
</reference>
<keyword evidence="2" id="KW-1185">Reference proteome</keyword>
<proteinExistence type="predicted"/>
<sequence>MLSDGVKADDLFNVVNNTNPSSGMFNGIVLDGGQVIDINSGQELGQLAMNNPDFWKSTFFDFIKVD</sequence>
<dbReference type="STRING" id="1524460.IX84_15845"/>
<organism evidence="1 2">
    <name type="scientific">Phaeodactylibacter xiamenensis</name>
    <dbReference type="NCBI Taxonomy" id="1524460"/>
    <lineage>
        <taxon>Bacteria</taxon>
        <taxon>Pseudomonadati</taxon>
        <taxon>Bacteroidota</taxon>
        <taxon>Saprospiria</taxon>
        <taxon>Saprospirales</taxon>
        <taxon>Haliscomenobacteraceae</taxon>
        <taxon>Phaeodactylibacter</taxon>
    </lineage>
</organism>